<evidence type="ECO:0000256" key="3">
    <source>
        <dbReference type="SAM" id="Phobius"/>
    </source>
</evidence>
<dbReference type="InterPro" id="IPR021765">
    <property type="entry name" value="UstYa-like"/>
</dbReference>
<dbReference type="Proteomes" id="UP001492380">
    <property type="component" value="Unassembled WGS sequence"/>
</dbReference>
<comment type="similarity">
    <text evidence="1">Belongs to the ustYa family.</text>
</comment>
<reference evidence="4 5" key="1">
    <citation type="submission" date="2024-04" db="EMBL/GenBank/DDBJ databases">
        <title>Phyllosticta paracitricarpa is synonymous to the EU quarantine fungus P. citricarpa based on phylogenomic analyses.</title>
        <authorList>
            <consortium name="Lawrence Berkeley National Laboratory"/>
            <person name="Van Ingen-Buijs V.A."/>
            <person name="Van Westerhoven A.C."/>
            <person name="Haridas S."/>
            <person name="Skiadas P."/>
            <person name="Martin F."/>
            <person name="Groenewald J.Z."/>
            <person name="Crous P.W."/>
            <person name="Seidl M.F."/>
        </authorList>
    </citation>
    <scope>NUCLEOTIDE SEQUENCE [LARGE SCALE GENOMIC DNA]</scope>
    <source>
        <strain evidence="4 5">CBS 123374</strain>
    </source>
</reference>
<keyword evidence="3" id="KW-0812">Transmembrane</keyword>
<organism evidence="4 5">
    <name type="scientific">Phyllosticta capitalensis</name>
    <dbReference type="NCBI Taxonomy" id="121624"/>
    <lineage>
        <taxon>Eukaryota</taxon>
        <taxon>Fungi</taxon>
        <taxon>Dikarya</taxon>
        <taxon>Ascomycota</taxon>
        <taxon>Pezizomycotina</taxon>
        <taxon>Dothideomycetes</taxon>
        <taxon>Dothideomycetes incertae sedis</taxon>
        <taxon>Botryosphaeriales</taxon>
        <taxon>Phyllostictaceae</taxon>
        <taxon>Phyllosticta</taxon>
    </lineage>
</organism>
<accession>A0ABR1YAH3</accession>
<protein>
    <recommendedName>
        <fullName evidence="6">Tat pathway signal sequence</fullName>
    </recommendedName>
</protein>
<dbReference type="Pfam" id="PF11807">
    <property type="entry name" value="UstYa"/>
    <property type="match status" value="1"/>
</dbReference>
<evidence type="ECO:0000256" key="1">
    <source>
        <dbReference type="ARBA" id="ARBA00035112"/>
    </source>
</evidence>
<dbReference type="PANTHER" id="PTHR33365">
    <property type="entry name" value="YALI0B05434P"/>
    <property type="match status" value="1"/>
</dbReference>
<evidence type="ECO:0008006" key="6">
    <source>
        <dbReference type="Google" id="ProtNLM"/>
    </source>
</evidence>
<feature type="transmembrane region" description="Helical" evidence="3">
    <location>
        <begin position="45"/>
        <end position="64"/>
    </location>
</feature>
<keyword evidence="5" id="KW-1185">Reference proteome</keyword>
<evidence type="ECO:0000313" key="4">
    <source>
        <dbReference type="EMBL" id="KAK8223660.1"/>
    </source>
</evidence>
<evidence type="ECO:0000313" key="5">
    <source>
        <dbReference type="Proteomes" id="UP001492380"/>
    </source>
</evidence>
<name>A0ABR1YAH3_9PEZI</name>
<keyword evidence="3" id="KW-1133">Transmembrane helix</keyword>
<sequence length="284" mass="32123">MAGKYSRLSMDENTKEEDDERLLPEADGSPGTRNKTTSWSLSSLVAMWVASFCFAGFAGALIGVRQSRDPQSVMSKISEYSPIVDELGVEFSTIRFNGSLMKENVFRKGPGPEVDAAWESLGVGYRALVVPPEKAARSNLLPDQVKVRDKYGGGFVANVQGLHDLHCLNLLRQGLYFNYDYYHGKREGAWVNSDEVVRKHVTHCLDNLRQTLMCNTDIGVMGQVWVRFKPADEPFAYVDFNTRHTCRNFDAIREWARRHQIPEPAPRDFVQPPVEGDMIYDELP</sequence>
<dbReference type="EMBL" id="JBBWRZ010000013">
    <property type="protein sequence ID" value="KAK8223660.1"/>
    <property type="molecule type" value="Genomic_DNA"/>
</dbReference>
<proteinExistence type="inferred from homology"/>
<feature type="region of interest" description="Disordered" evidence="2">
    <location>
        <begin position="1"/>
        <end position="35"/>
    </location>
</feature>
<gene>
    <name evidence="4" type="ORF">HDK90DRAFT_98655</name>
</gene>
<dbReference type="PANTHER" id="PTHR33365:SF13">
    <property type="entry name" value="TAT PATHWAY SIGNAL SEQUENCE"/>
    <property type="match status" value="1"/>
</dbReference>
<comment type="caution">
    <text evidence="4">The sequence shown here is derived from an EMBL/GenBank/DDBJ whole genome shotgun (WGS) entry which is preliminary data.</text>
</comment>
<evidence type="ECO:0000256" key="2">
    <source>
        <dbReference type="SAM" id="MobiDB-lite"/>
    </source>
</evidence>
<keyword evidence="3" id="KW-0472">Membrane</keyword>